<protein>
    <recommendedName>
        <fullName evidence="6">Radical SAM core domain-containing protein</fullName>
    </recommendedName>
</protein>
<evidence type="ECO:0000259" key="6">
    <source>
        <dbReference type="PROSITE" id="PS51918"/>
    </source>
</evidence>
<dbReference type="Proteomes" id="UP000634476">
    <property type="component" value="Unassembled WGS sequence"/>
</dbReference>
<dbReference type="SUPFAM" id="SSF102114">
    <property type="entry name" value="Radical SAM enzymes"/>
    <property type="match status" value="1"/>
</dbReference>
<dbReference type="SFLD" id="SFLDG01067">
    <property type="entry name" value="SPASM/twitch_domain_containing"/>
    <property type="match status" value="1"/>
</dbReference>
<comment type="caution">
    <text evidence="7">The sequence shown here is derived from an EMBL/GenBank/DDBJ whole genome shotgun (WGS) entry which is preliminary data.</text>
</comment>
<evidence type="ECO:0000256" key="3">
    <source>
        <dbReference type="ARBA" id="ARBA00023004"/>
    </source>
</evidence>
<dbReference type="Gene3D" id="3.20.20.70">
    <property type="entry name" value="Aldolase class I"/>
    <property type="match status" value="1"/>
</dbReference>
<keyword evidence="8" id="KW-1185">Reference proteome</keyword>
<dbReference type="GO" id="GO:0016491">
    <property type="term" value="F:oxidoreductase activity"/>
    <property type="evidence" value="ECO:0007669"/>
    <property type="project" value="InterPro"/>
</dbReference>
<dbReference type="NCBIfam" id="TIGR04269">
    <property type="entry name" value="SAM_SPASM_FxsB"/>
    <property type="match status" value="1"/>
</dbReference>
<dbReference type="Pfam" id="PF04055">
    <property type="entry name" value="Radical_SAM"/>
    <property type="match status" value="1"/>
</dbReference>
<evidence type="ECO:0000256" key="5">
    <source>
        <dbReference type="SAM" id="MobiDB-lite"/>
    </source>
</evidence>
<evidence type="ECO:0000313" key="8">
    <source>
        <dbReference type="Proteomes" id="UP000634476"/>
    </source>
</evidence>
<keyword evidence="4" id="KW-0411">Iron-sulfur</keyword>
<dbReference type="InterPro" id="IPR026337">
    <property type="entry name" value="AKG_HExxH"/>
</dbReference>
<feature type="region of interest" description="Disordered" evidence="5">
    <location>
        <begin position="500"/>
        <end position="520"/>
    </location>
</feature>
<dbReference type="SFLD" id="SFLDS00029">
    <property type="entry name" value="Radical_SAM"/>
    <property type="match status" value="1"/>
</dbReference>
<dbReference type="PANTHER" id="PTHR43273:SF8">
    <property type="entry name" value="RADICAL SAM DOMAIN PROTEIN"/>
    <property type="match status" value="1"/>
</dbReference>
<dbReference type="PROSITE" id="PS51918">
    <property type="entry name" value="RADICAL_SAM"/>
    <property type="match status" value="1"/>
</dbReference>
<dbReference type="EMBL" id="BOOK01000005">
    <property type="protein sequence ID" value="GIH99038.1"/>
    <property type="molecule type" value="Genomic_DNA"/>
</dbReference>
<keyword evidence="1" id="KW-0949">S-adenosyl-L-methionine</keyword>
<name>A0A8J3SR20_9ACTN</name>
<dbReference type="AlphaFoldDB" id="A0A8J3SR20"/>
<dbReference type="InterPro" id="IPR058240">
    <property type="entry name" value="rSAM_sf"/>
</dbReference>
<gene>
    <name evidence="7" type="ORF">Pta02_10470</name>
</gene>
<evidence type="ECO:0000313" key="7">
    <source>
        <dbReference type="EMBL" id="GIH99038.1"/>
    </source>
</evidence>
<dbReference type="GO" id="GO:0051536">
    <property type="term" value="F:iron-sulfur cluster binding"/>
    <property type="evidence" value="ECO:0007669"/>
    <property type="project" value="UniProtKB-KW"/>
</dbReference>
<keyword evidence="2" id="KW-0479">Metal-binding</keyword>
<feature type="domain" description="Radical SAM core" evidence="6">
    <location>
        <begin position="1"/>
        <end position="231"/>
    </location>
</feature>
<dbReference type="GO" id="GO:0046872">
    <property type="term" value="F:metal ion binding"/>
    <property type="evidence" value="ECO:0007669"/>
    <property type="project" value="UniProtKB-KW"/>
</dbReference>
<evidence type="ECO:0000256" key="4">
    <source>
        <dbReference type="ARBA" id="ARBA00023014"/>
    </source>
</evidence>
<dbReference type="InterPro" id="IPR007197">
    <property type="entry name" value="rSAM"/>
</dbReference>
<dbReference type="CDD" id="cd01335">
    <property type="entry name" value="Radical_SAM"/>
    <property type="match status" value="1"/>
</dbReference>
<keyword evidence="3" id="KW-0408">Iron</keyword>
<sequence>MRQFVLKVHSRCDLACDHCYVYEHADQSWRTRPKVISDETVSWTAMRIAEHVKAHALDRVHVVLHGGEPLLAGPDRLERVAAELRGHLDGICALDLRVHTNGVLLDERFCEVFAAHGVKVGVSLDGDRAANDRHRRFADGRSSHDLVLRAVELLRARPQLYAGLLCTVDVANDPVAVYRALTALEPPRIDFLLPHATWDTPPPRPAPTAYADWLIEIFEIWAADGGAPPVRMFESILSTSRGGSSLTESLGLQPSDLVVIETDGSYEQADSLKTAFDGAPATGLHVLRDTLDEVARHTGVLARQQGLAGLCGQCRACPVVDSCGGGLYAHRHRRGSGFANPSVYCADLLKLITHIRARTPEPTHALPSAALGALASGFGGGDEVGHLAESQRSLRRALLAAVNAELGPDGGEGAGPMVRRAWELITGLDGTHPGAVEAVLAHPYVRVWAAECLRDGRHAGHLANVAAAAAVRAGVTAALDVRVLGGAVHLPSLGALEVDPAGAGRTARPETGPAAHPAGRTARLEVSGGRIALDGGADLDPRACGEWPGWHPVRRLSAGGLSVALEDTDPFRDCHQWPAAGRLTGDRASAWQRAFAEAWALIESELPAYAPGLRAGLSVLTPLAPAPGGREVSSTARHAFGAVAAALPDDPATLALLVVHEFQHVKLGAVLDILDLYDEGDTRLFYAPWRDDPRPLEGLLQGTYAHIAVTDFWRVRRHAGPGRAEAQFARWRRDTAEAIETLAASGALTPLGGRFVTEMRRSVAAWLDEPVSEAAEAEAARSARVHRERWTAAVSPQV</sequence>
<organism evidence="7 8">
    <name type="scientific">Planobispora takensis</name>
    <dbReference type="NCBI Taxonomy" id="1367882"/>
    <lineage>
        <taxon>Bacteria</taxon>
        <taxon>Bacillati</taxon>
        <taxon>Actinomycetota</taxon>
        <taxon>Actinomycetes</taxon>
        <taxon>Streptosporangiales</taxon>
        <taxon>Streptosporangiaceae</taxon>
        <taxon>Planobispora</taxon>
    </lineage>
</organism>
<accession>A0A8J3SR20</accession>
<dbReference type="InterPro" id="IPR023867">
    <property type="entry name" value="Sulphatase_maturase_rSAM"/>
</dbReference>
<dbReference type="InterPro" id="IPR013785">
    <property type="entry name" value="Aldolase_TIM"/>
</dbReference>
<reference evidence="7" key="1">
    <citation type="submission" date="2021-01" db="EMBL/GenBank/DDBJ databases">
        <title>Whole genome shotgun sequence of Planobispora takensis NBRC 109077.</title>
        <authorList>
            <person name="Komaki H."/>
            <person name="Tamura T."/>
        </authorList>
    </citation>
    <scope>NUCLEOTIDE SEQUENCE</scope>
    <source>
        <strain evidence="7">NBRC 109077</strain>
    </source>
</reference>
<dbReference type="SFLD" id="SFLDG01072">
    <property type="entry name" value="dehydrogenase_like"/>
    <property type="match status" value="1"/>
</dbReference>
<evidence type="ECO:0000256" key="2">
    <source>
        <dbReference type="ARBA" id="ARBA00022723"/>
    </source>
</evidence>
<evidence type="ECO:0000256" key="1">
    <source>
        <dbReference type="ARBA" id="ARBA00022691"/>
    </source>
</evidence>
<proteinExistence type="predicted"/>
<dbReference type="InterPro" id="IPR026335">
    <property type="entry name" value="rSAM_SPASM_FxsB"/>
</dbReference>
<dbReference type="NCBIfam" id="TIGR04267">
    <property type="entry name" value="mod_HExxH"/>
    <property type="match status" value="1"/>
</dbReference>
<dbReference type="PANTHER" id="PTHR43273">
    <property type="entry name" value="ANAEROBIC SULFATASE-MATURATING ENZYME HOMOLOG ASLB-RELATED"/>
    <property type="match status" value="1"/>
</dbReference>
<dbReference type="SFLD" id="SFLDG01386">
    <property type="entry name" value="main_SPASM_domain-containing"/>
    <property type="match status" value="1"/>
</dbReference>